<evidence type="ECO:0000259" key="10">
    <source>
        <dbReference type="Pfam" id="PF24878"/>
    </source>
</evidence>
<feature type="transmembrane region" description="Helical" evidence="8">
    <location>
        <begin position="200"/>
        <end position="218"/>
    </location>
</feature>
<evidence type="ECO:0000256" key="5">
    <source>
        <dbReference type="ARBA" id="ARBA00022692"/>
    </source>
</evidence>
<proteinExistence type="predicted"/>
<dbReference type="InterPro" id="IPR056785">
    <property type="entry name" value="YkcA/B-like_C"/>
</dbReference>
<feature type="transmembrane region" description="Helical" evidence="8">
    <location>
        <begin position="354"/>
        <end position="372"/>
    </location>
</feature>
<dbReference type="Pfam" id="PF24878">
    <property type="entry name" value="YkcB_C"/>
    <property type="match status" value="1"/>
</dbReference>
<dbReference type="GO" id="GO:0009103">
    <property type="term" value="P:lipopolysaccharide biosynthetic process"/>
    <property type="evidence" value="ECO:0007669"/>
    <property type="project" value="UniProtKB-ARBA"/>
</dbReference>
<dbReference type="InterPro" id="IPR038731">
    <property type="entry name" value="RgtA/B/C-like"/>
</dbReference>
<dbReference type="AlphaFoldDB" id="A0A6I3KZL4"/>
<keyword evidence="6 8" id="KW-1133">Transmembrane helix</keyword>
<keyword evidence="3" id="KW-0328">Glycosyltransferase</keyword>
<feature type="transmembrane region" description="Helical" evidence="8">
    <location>
        <begin position="324"/>
        <end position="342"/>
    </location>
</feature>
<dbReference type="Pfam" id="PF13231">
    <property type="entry name" value="PMT_2"/>
    <property type="match status" value="1"/>
</dbReference>
<reference evidence="11 12" key="1">
    <citation type="submission" date="2019-11" db="EMBL/GenBank/DDBJ databases">
        <title>Nocardia sp. nov. CT2-14 isolated from soil.</title>
        <authorList>
            <person name="Kanchanasin P."/>
            <person name="Tanasupawat S."/>
            <person name="Yuki M."/>
            <person name="Kudo T."/>
        </authorList>
    </citation>
    <scope>NUCLEOTIDE SEQUENCE [LARGE SCALE GENOMIC DNA]</scope>
    <source>
        <strain evidence="11 12">CT2-14</strain>
    </source>
</reference>
<evidence type="ECO:0000256" key="8">
    <source>
        <dbReference type="SAM" id="Phobius"/>
    </source>
</evidence>
<evidence type="ECO:0000313" key="11">
    <source>
        <dbReference type="EMBL" id="MTE14941.1"/>
    </source>
</evidence>
<dbReference type="GO" id="GO:0016763">
    <property type="term" value="F:pentosyltransferase activity"/>
    <property type="evidence" value="ECO:0007669"/>
    <property type="project" value="TreeGrafter"/>
</dbReference>
<keyword evidence="2" id="KW-1003">Cell membrane</keyword>
<feature type="transmembrane region" description="Helical" evidence="8">
    <location>
        <begin position="406"/>
        <end position="424"/>
    </location>
</feature>
<protein>
    <submittedName>
        <fullName evidence="11">Uncharacterized protein</fullName>
    </submittedName>
</protein>
<dbReference type="PANTHER" id="PTHR33908">
    <property type="entry name" value="MANNOSYLTRANSFERASE YKCB-RELATED"/>
    <property type="match status" value="1"/>
</dbReference>
<keyword evidence="12" id="KW-1185">Reference proteome</keyword>
<evidence type="ECO:0000256" key="6">
    <source>
        <dbReference type="ARBA" id="ARBA00022989"/>
    </source>
</evidence>
<dbReference type="EMBL" id="WMBB01000008">
    <property type="protein sequence ID" value="MTE14941.1"/>
    <property type="molecule type" value="Genomic_DNA"/>
</dbReference>
<feature type="transmembrane region" description="Helical" evidence="8">
    <location>
        <begin position="133"/>
        <end position="152"/>
    </location>
</feature>
<feature type="transmembrane region" description="Helical" evidence="8">
    <location>
        <begin position="378"/>
        <end position="394"/>
    </location>
</feature>
<dbReference type="Proteomes" id="UP000432464">
    <property type="component" value="Unassembled WGS sequence"/>
</dbReference>
<evidence type="ECO:0000256" key="2">
    <source>
        <dbReference type="ARBA" id="ARBA00022475"/>
    </source>
</evidence>
<feature type="transmembrane region" description="Helical" evidence="8">
    <location>
        <begin position="106"/>
        <end position="127"/>
    </location>
</feature>
<dbReference type="GO" id="GO:0005886">
    <property type="term" value="C:plasma membrane"/>
    <property type="evidence" value="ECO:0007669"/>
    <property type="project" value="UniProtKB-SubCell"/>
</dbReference>
<evidence type="ECO:0000256" key="7">
    <source>
        <dbReference type="ARBA" id="ARBA00023136"/>
    </source>
</evidence>
<dbReference type="GO" id="GO:0010041">
    <property type="term" value="P:response to iron(III) ion"/>
    <property type="evidence" value="ECO:0007669"/>
    <property type="project" value="TreeGrafter"/>
</dbReference>
<keyword evidence="4" id="KW-0808">Transferase</keyword>
<dbReference type="InterPro" id="IPR050297">
    <property type="entry name" value="LipidA_mod_glycosyltrf_83"/>
</dbReference>
<feature type="transmembrane region" description="Helical" evidence="8">
    <location>
        <begin position="430"/>
        <end position="448"/>
    </location>
</feature>
<feature type="domain" description="Putative mannosyltransferase YkcA/B-like C-terminal" evidence="10">
    <location>
        <begin position="518"/>
        <end position="588"/>
    </location>
</feature>
<name>A0A6I3KZL4_9NOCA</name>
<feature type="transmembrane region" description="Helical" evidence="8">
    <location>
        <begin position="28"/>
        <end position="46"/>
    </location>
</feature>
<feature type="domain" description="Glycosyltransferase RgtA/B/C/D-like" evidence="9">
    <location>
        <begin position="87"/>
        <end position="244"/>
    </location>
</feature>
<comment type="subcellular location">
    <subcellularLocation>
        <location evidence="1">Cell membrane</location>
        <topology evidence="1">Multi-pass membrane protein</topology>
    </subcellularLocation>
</comment>
<evidence type="ECO:0000256" key="1">
    <source>
        <dbReference type="ARBA" id="ARBA00004651"/>
    </source>
</evidence>
<evidence type="ECO:0000313" key="12">
    <source>
        <dbReference type="Proteomes" id="UP000432464"/>
    </source>
</evidence>
<dbReference type="PANTHER" id="PTHR33908:SF3">
    <property type="entry name" value="UNDECAPRENYL PHOSPHATE-ALPHA-4-AMINO-4-DEOXY-L-ARABINOSE ARABINOSYL TRANSFERASE"/>
    <property type="match status" value="1"/>
</dbReference>
<feature type="transmembrane region" description="Helical" evidence="8">
    <location>
        <begin position="230"/>
        <end position="251"/>
    </location>
</feature>
<gene>
    <name evidence="11" type="ORF">GLP40_19470</name>
</gene>
<keyword evidence="7 8" id="KW-0472">Membrane</keyword>
<keyword evidence="5 8" id="KW-0812">Transmembrane</keyword>
<sequence>MTGVITRPERSGTDWSRWLRGPADQPRWARPALLGIAVAAGVLYAWGISTQTPHLYYSAAARSMSMSPHNFFYAALDPDATISIDKLPGAIWIQALSARIFGAHTWSYLLPQVLEGVLTVLVLYRAVRRLSGPYAALVGAAVAALAPAVVALDRGNISDTMLILLLVLAADQAAATIVSGRTRNLILCGLCIGLAFQAKMVQAWLIVPVVAAAILVAAPRTELRQRITGLGWFSATALVVSLSWMSLVSLLPAGHRPYVDGSHDNSLFEQVFVYNAASRANDGFSVGSANFTTGGKGTGFRAELVLGPDSRFDHLFGGGGGRETGWLIPLALICLIALAWAARRRPRTDRETAAIVLWGGWLLIHVAVFLVIGTVNPYYLAVLAPAIGALIGMGAKAYRQTDDRRVRGLGMVAVAATACYGWWLSAAAPGWVRAGLVVVAVVLIMVALRARESWATALLLGTALAAPTTAAISVVADGYGPLDTPYESAQARQVTRGFMASALISARELDEQIAKMPGHVKYPLVTYTSALGSPFILSSGRQVPTIGGFTGAAPVPTTAEVARMVDDGEVGLVLLTPTDDDRVVWIRQHCRALPGGRDGAAVLAYTCARH</sequence>
<accession>A0A6I3KZL4</accession>
<feature type="transmembrane region" description="Helical" evidence="8">
    <location>
        <begin position="455"/>
        <end position="476"/>
    </location>
</feature>
<organism evidence="11 12">
    <name type="scientific">Nocardia aurantiaca</name>
    <dbReference type="NCBI Taxonomy" id="2675850"/>
    <lineage>
        <taxon>Bacteria</taxon>
        <taxon>Bacillati</taxon>
        <taxon>Actinomycetota</taxon>
        <taxon>Actinomycetes</taxon>
        <taxon>Mycobacteriales</taxon>
        <taxon>Nocardiaceae</taxon>
        <taxon>Nocardia</taxon>
    </lineage>
</organism>
<evidence type="ECO:0000256" key="3">
    <source>
        <dbReference type="ARBA" id="ARBA00022676"/>
    </source>
</evidence>
<evidence type="ECO:0000259" key="9">
    <source>
        <dbReference type="Pfam" id="PF13231"/>
    </source>
</evidence>
<evidence type="ECO:0000256" key="4">
    <source>
        <dbReference type="ARBA" id="ARBA00022679"/>
    </source>
</evidence>
<dbReference type="RefSeq" id="WP_154789329.1">
    <property type="nucleotide sequence ID" value="NZ_WMBB01000008.1"/>
</dbReference>
<comment type="caution">
    <text evidence="11">The sequence shown here is derived from an EMBL/GenBank/DDBJ whole genome shotgun (WGS) entry which is preliminary data.</text>
</comment>